<dbReference type="InParanoid" id="A0A669DE72"/>
<proteinExistence type="predicted"/>
<feature type="coiled-coil region" evidence="1">
    <location>
        <begin position="64"/>
        <end position="218"/>
    </location>
</feature>
<accession>A0A669DE72</accession>
<dbReference type="GeneTree" id="ENSGT00940000179228"/>
<reference evidence="3" key="1">
    <citation type="submission" date="2012-01" db="EMBL/GenBank/DDBJ databases">
        <title>The Genome Sequence of Oreochromis niloticus (Nile Tilapia).</title>
        <authorList>
            <consortium name="Broad Institute Genome Assembly Team"/>
            <consortium name="Broad Institute Sequencing Platform"/>
            <person name="Di Palma F."/>
            <person name="Johnson J."/>
            <person name="Lander E.S."/>
            <person name="Lindblad-Toh K."/>
        </authorList>
    </citation>
    <scope>NUCLEOTIDE SEQUENCE [LARGE SCALE GENOMIC DNA]</scope>
</reference>
<protein>
    <submittedName>
        <fullName evidence="2">Uncharacterized protein</fullName>
    </submittedName>
</protein>
<evidence type="ECO:0000313" key="2">
    <source>
        <dbReference type="Ensembl" id="ENSONIP00000058934.1"/>
    </source>
</evidence>
<reference evidence="2" key="3">
    <citation type="submission" date="2025-09" db="UniProtKB">
        <authorList>
            <consortium name="Ensembl"/>
        </authorList>
    </citation>
    <scope>IDENTIFICATION</scope>
</reference>
<keyword evidence="3" id="KW-1185">Reference proteome</keyword>
<keyword evidence="1" id="KW-0175">Coiled coil</keyword>
<evidence type="ECO:0000256" key="1">
    <source>
        <dbReference type="SAM" id="Coils"/>
    </source>
</evidence>
<organism evidence="2 3">
    <name type="scientific">Oreochromis niloticus</name>
    <name type="common">Nile tilapia</name>
    <name type="synonym">Tilapia nilotica</name>
    <dbReference type="NCBI Taxonomy" id="8128"/>
    <lineage>
        <taxon>Eukaryota</taxon>
        <taxon>Metazoa</taxon>
        <taxon>Chordata</taxon>
        <taxon>Craniata</taxon>
        <taxon>Vertebrata</taxon>
        <taxon>Euteleostomi</taxon>
        <taxon>Actinopterygii</taxon>
        <taxon>Neopterygii</taxon>
        <taxon>Teleostei</taxon>
        <taxon>Neoteleostei</taxon>
        <taxon>Acanthomorphata</taxon>
        <taxon>Ovalentaria</taxon>
        <taxon>Cichlomorphae</taxon>
        <taxon>Cichliformes</taxon>
        <taxon>Cichlidae</taxon>
        <taxon>African cichlids</taxon>
        <taxon>Pseudocrenilabrinae</taxon>
        <taxon>Oreochromini</taxon>
        <taxon>Oreochromis</taxon>
    </lineage>
</organism>
<name>A0A669DE72_ORENI</name>
<dbReference type="Ensembl" id="ENSONIT00000042455.1">
    <property type="protein sequence ID" value="ENSONIP00000058934.1"/>
    <property type="gene ID" value="ENSONIG00000041935.1"/>
</dbReference>
<dbReference type="Proteomes" id="UP000005207">
    <property type="component" value="Linkage group LG2"/>
</dbReference>
<reference evidence="2" key="2">
    <citation type="submission" date="2025-08" db="UniProtKB">
        <authorList>
            <consortium name="Ensembl"/>
        </authorList>
    </citation>
    <scope>IDENTIFICATION</scope>
</reference>
<evidence type="ECO:0000313" key="3">
    <source>
        <dbReference type="Proteomes" id="UP000005207"/>
    </source>
</evidence>
<sequence length="263" mass="31505">MRTTDDERKNLWKNYLTSRVIEKDQMRHEILAPHFDLQAETMMKNFRALEINYCMMKQENECFKKHNQDLKEEVEAKNSALQEQAQELLSILEQLKSSEDDKNRIRQYNKALELEVQELNKKLADCQKEVRQNEEALQEKMHHRHEEYEMEKLTLQQKVEDLQKDNQAFRLQNDAAIQSMCELKENFQKEKDEMKQQIQALQNDIHEANETLQNFKEFKELYGEIKQENDIKMSIITVAILIAKTRCDKVGWMKKESGFPIDF</sequence>
<dbReference type="AlphaFoldDB" id="A0A669DE72"/>